<keyword evidence="1" id="KW-0614">Plasmid</keyword>
<name>A0A0G4E405_PSEFS</name>
<dbReference type="EMBL" id="LN713926">
    <property type="protein sequence ID" value="CEK41980.1"/>
    <property type="molecule type" value="Genomic_DNA"/>
</dbReference>
<reference evidence="1" key="2">
    <citation type="submission" date="2015-06" db="EMBL/GenBank/DDBJ databases">
        <title>Environmentally co-occuring mercury resistance plasmids are genetically and phenotypically diverse and confer variable context-dependent fitness effects.</title>
        <authorList>
            <person name="Hall J.P.J."/>
            <person name="Harrison E."/>
            <person name="Lilley A.K."/>
            <person name="Paterson S."/>
            <person name="Spiers A.J."/>
            <person name="Brockhurst M.A."/>
        </authorList>
    </citation>
    <scope>NUCLEOTIDE SEQUENCE [LARGE SCALE GENOMIC DNA]</scope>
    <source>
        <strain evidence="1">SBW25</strain>
        <plasmid evidence="1">pQBR57</plasmid>
    </source>
</reference>
<reference evidence="1" key="1">
    <citation type="submission" date="2014-12" db="EMBL/GenBank/DDBJ databases">
        <authorList>
            <person name="Hall J."/>
        </authorList>
    </citation>
    <scope>NUCLEOTIDE SEQUENCE [LARGE SCALE GENOMIC DNA]</scope>
    <source>
        <strain evidence="1">SBW25</strain>
        <plasmid evidence="1">pQBR57</plasmid>
    </source>
</reference>
<protein>
    <submittedName>
        <fullName evidence="1">Uncharacterized protein</fullName>
    </submittedName>
</protein>
<gene>
    <name evidence="1" type="ORF">PQBR57_0027</name>
</gene>
<organism evidence="1">
    <name type="scientific">Pseudomonas fluorescens (strain SBW25)</name>
    <dbReference type="NCBI Taxonomy" id="216595"/>
    <lineage>
        <taxon>Bacteria</taxon>
        <taxon>Pseudomonadati</taxon>
        <taxon>Pseudomonadota</taxon>
        <taxon>Gammaproteobacteria</taxon>
        <taxon>Pseudomonadales</taxon>
        <taxon>Pseudomonadaceae</taxon>
        <taxon>Pseudomonas</taxon>
    </lineage>
</organism>
<geneLocation type="plasmid" evidence="1">
    <name>pQBR57</name>
</geneLocation>
<accession>A0A0G4E405</accession>
<sequence>MCDTGIDPFALYYRLKSPCSKCPFRKGSTIELRPGRLEGIVSDLLANDKSTFTCHNTLSTSRSDSLEIDEDGKESFAAIDYRNGEKMCAGAAAYLMKVRRPSVGMRYAMHSGSISFDHWSKAEESVIDQLDLNTND</sequence>
<evidence type="ECO:0000313" key="1">
    <source>
        <dbReference type="EMBL" id="CEK41980.1"/>
    </source>
</evidence>
<dbReference type="AlphaFoldDB" id="A0A0G4E405"/>
<dbReference type="RefSeq" id="WP_192963202.1">
    <property type="nucleotide sequence ID" value="NZ_LN713926.1"/>
</dbReference>
<proteinExistence type="predicted"/>